<proteinExistence type="predicted"/>
<reference evidence="1" key="1">
    <citation type="journal article" date="2020" name="Nature">
        <title>Giant virus diversity and host interactions through global metagenomics.</title>
        <authorList>
            <person name="Schulz F."/>
            <person name="Roux S."/>
            <person name="Paez-Espino D."/>
            <person name="Jungbluth S."/>
            <person name="Walsh D.A."/>
            <person name="Denef V.J."/>
            <person name="McMahon K.D."/>
            <person name="Konstantinidis K.T."/>
            <person name="Eloe-Fadrosh E.A."/>
            <person name="Kyrpides N.C."/>
            <person name="Woyke T."/>
        </authorList>
    </citation>
    <scope>NUCLEOTIDE SEQUENCE</scope>
    <source>
        <strain evidence="1">GVMAG-M-3300023184-167</strain>
    </source>
</reference>
<name>A0A6C0HSN1_9ZZZZ</name>
<sequence length="285" mass="33859">MNINLLKNKNLIENKKKYLAWLNNRKNELKSYKQKSETNVAIVVHLFHVNLFTEFLKYIQNVKTIFKNVTVIFTINDANFEKIIKQKDPTFIVLKVENKGVDVHAFLESIKFIRNQNIQVEFILKIHTKVSTTPIWRNWRKELIEPITDLNNLIAIQNYFKKVKNIGYIGAEKCILPKKFDLRFPQNIYGLNNLIEKFPHLQKNWNSFNAGNMFWINNEVLTKYLTDDLMSYFDDKFCRKKPPSNNVKNKGIFVEYLCERLFSGVFCYDSTNILIGNTFSFYKRK</sequence>
<protein>
    <recommendedName>
        <fullName evidence="2">Rhamnan synthesis protein F</fullName>
    </recommendedName>
</protein>
<dbReference type="Pfam" id="PF05045">
    <property type="entry name" value="RgpF"/>
    <property type="match status" value="1"/>
</dbReference>
<evidence type="ECO:0000313" key="1">
    <source>
        <dbReference type="EMBL" id="QHT83390.1"/>
    </source>
</evidence>
<evidence type="ECO:0008006" key="2">
    <source>
        <dbReference type="Google" id="ProtNLM"/>
    </source>
</evidence>
<dbReference type="EMBL" id="MN740008">
    <property type="protein sequence ID" value="QHT83390.1"/>
    <property type="molecule type" value="Genomic_DNA"/>
</dbReference>
<dbReference type="InterPro" id="IPR007739">
    <property type="entry name" value="RgpF"/>
</dbReference>
<dbReference type="AlphaFoldDB" id="A0A6C0HSN1"/>
<organism evidence="1">
    <name type="scientific">viral metagenome</name>
    <dbReference type="NCBI Taxonomy" id="1070528"/>
    <lineage>
        <taxon>unclassified sequences</taxon>
        <taxon>metagenomes</taxon>
        <taxon>organismal metagenomes</taxon>
    </lineage>
</organism>
<accession>A0A6C0HSN1</accession>